<dbReference type="Proteomes" id="UP001596484">
    <property type="component" value="Unassembled WGS sequence"/>
</dbReference>
<comment type="caution">
    <text evidence="2">The sequence shown here is derived from an EMBL/GenBank/DDBJ whole genome shotgun (WGS) entry which is preliminary data.</text>
</comment>
<sequence>MFGDLWAFPFDVAVWGTVGQWVSSLVSAASVFLALLILMLDRREKERAQASKVVFSTKWKGQELTANVHNHSDAVLFVAVLFLIEESVSTPSHKWRQPETSMVGVEDYLAYTFSIEADDRGLILANTSLTKRWTIDEPRRPGYKMNAFLIFNDANGVTWKRSEYMGRLDKMPYSGWRHQLRLRVKKMLRQERNRSDANEAG</sequence>
<organism evidence="2 3">
    <name type="scientific">Rhodococcus daqingensis</name>
    <dbReference type="NCBI Taxonomy" id="2479363"/>
    <lineage>
        <taxon>Bacteria</taxon>
        <taxon>Bacillati</taxon>
        <taxon>Actinomycetota</taxon>
        <taxon>Actinomycetes</taxon>
        <taxon>Mycobacteriales</taxon>
        <taxon>Nocardiaceae</taxon>
        <taxon>Rhodococcus</taxon>
    </lineage>
</organism>
<reference evidence="3" key="1">
    <citation type="journal article" date="2019" name="Int. J. Syst. Evol. Microbiol.">
        <title>The Global Catalogue of Microorganisms (GCM) 10K type strain sequencing project: providing services to taxonomists for standard genome sequencing and annotation.</title>
        <authorList>
            <consortium name="The Broad Institute Genomics Platform"/>
            <consortium name="The Broad Institute Genome Sequencing Center for Infectious Disease"/>
            <person name="Wu L."/>
            <person name="Ma J."/>
        </authorList>
    </citation>
    <scope>NUCLEOTIDE SEQUENCE [LARGE SCALE GENOMIC DNA]</scope>
    <source>
        <strain evidence="3">ICMP 19430</strain>
    </source>
</reference>
<keyword evidence="3" id="KW-1185">Reference proteome</keyword>
<evidence type="ECO:0008006" key="4">
    <source>
        <dbReference type="Google" id="ProtNLM"/>
    </source>
</evidence>
<proteinExistence type="predicted"/>
<evidence type="ECO:0000313" key="3">
    <source>
        <dbReference type="Proteomes" id="UP001596484"/>
    </source>
</evidence>
<keyword evidence="1" id="KW-1133">Transmembrane helix</keyword>
<protein>
    <recommendedName>
        <fullName evidence="4">PH domain-containing protein</fullName>
    </recommendedName>
</protein>
<dbReference type="RefSeq" id="WP_378408762.1">
    <property type="nucleotide sequence ID" value="NZ_JBHTCS010000028.1"/>
</dbReference>
<keyword evidence="1" id="KW-0472">Membrane</keyword>
<dbReference type="EMBL" id="JBHTCS010000028">
    <property type="protein sequence ID" value="MFC7450656.1"/>
    <property type="molecule type" value="Genomic_DNA"/>
</dbReference>
<evidence type="ECO:0000256" key="1">
    <source>
        <dbReference type="SAM" id="Phobius"/>
    </source>
</evidence>
<keyword evidence="1" id="KW-0812">Transmembrane</keyword>
<accession>A0ABW2S3C0</accession>
<name>A0ABW2S3C0_9NOCA</name>
<evidence type="ECO:0000313" key="2">
    <source>
        <dbReference type="EMBL" id="MFC7450656.1"/>
    </source>
</evidence>
<gene>
    <name evidence="2" type="ORF">ACFQS9_22405</name>
</gene>
<feature type="transmembrane region" description="Helical" evidence="1">
    <location>
        <begin position="20"/>
        <end position="40"/>
    </location>
</feature>